<organism evidence="2 3">
    <name type="scientific">Triparma columacea</name>
    <dbReference type="NCBI Taxonomy" id="722753"/>
    <lineage>
        <taxon>Eukaryota</taxon>
        <taxon>Sar</taxon>
        <taxon>Stramenopiles</taxon>
        <taxon>Ochrophyta</taxon>
        <taxon>Bolidophyceae</taxon>
        <taxon>Parmales</taxon>
        <taxon>Triparmaceae</taxon>
        <taxon>Triparma</taxon>
    </lineage>
</organism>
<feature type="region of interest" description="Disordered" evidence="1">
    <location>
        <begin position="128"/>
        <end position="165"/>
    </location>
</feature>
<name>A0A9W7L658_9STRA</name>
<accession>A0A9W7L658</accession>
<gene>
    <name evidence="2" type="ORF">TrCOL_g6363</name>
</gene>
<sequence>MLRTVVLLGKYSRMMDMGGVPRHKGNSQLRKKLQGSMSNTLKVRGILLDYNIISNQSPEAQSPSAETGSEKTTVGGSSEKVEEDKSVFGSFSLPAHVADMASVLGVNVSANQRGVGIAKKEEVAVGSSREEEVVIISSQRQKTESETPPEPSSPKHQTPAADDPRLKYMKKLKEKRGLDAADLLKASSAAKDAPSGTPADASFHLNLRDVIKAQEKKGDPNKYGSRRWLPVGGMGSLLNYIQSRSIKIGLLRPPELHSSYLEGDVKEYDKQLADIEFDYMFEDGGDRREAEFVMQDAASGLGIPREGSTTNFLMVVSSNSKVLSAARDVNSYTCYLKPPNGRRCDVSTNYSISNISELRDVVDEVNGISYSNVRRVDYGIDFGGV</sequence>
<feature type="region of interest" description="Disordered" evidence="1">
    <location>
        <begin position="57"/>
        <end position="81"/>
    </location>
</feature>
<dbReference type="Proteomes" id="UP001165065">
    <property type="component" value="Unassembled WGS sequence"/>
</dbReference>
<dbReference type="OrthoDB" id="200540at2759"/>
<evidence type="ECO:0000313" key="3">
    <source>
        <dbReference type="Proteomes" id="UP001165065"/>
    </source>
</evidence>
<keyword evidence="3" id="KW-1185">Reference proteome</keyword>
<protein>
    <submittedName>
        <fullName evidence="2">Uncharacterized protein</fullName>
    </submittedName>
</protein>
<dbReference type="EMBL" id="BRYA01000054">
    <property type="protein sequence ID" value="GMI35427.1"/>
    <property type="molecule type" value="Genomic_DNA"/>
</dbReference>
<dbReference type="AlphaFoldDB" id="A0A9W7L658"/>
<reference evidence="3" key="1">
    <citation type="journal article" date="2023" name="Commun. Biol.">
        <title>Genome analysis of Parmales, the sister group of diatoms, reveals the evolutionary specialization of diatoms from phago-mixotrophs to photoautotrophs.</title>
        <authorList>
            <person name="Ban H."/>
            <person name="Sato S."/>
            <person name="Yoshikawa S."/>
            <person name="Yamada K."/>
            <person name="Nakamura Y."/>
            <person name="Ichinomiya M."/>
            <person name="Sato N."/>
            <person name="Blanc-Mathieu R."/>
            <person name="Endo H."/>
            <person name="Kuwata A."/>
            <person name="Ogata H."/>
        </authorList>
    </citation>
    <scope>NUCLEOTIDE SEQUENCE [LARGE SCALE GENOMIC DNA]</scope>
</reference>
<comment type="caution">
    <text evidence="2">The sequence shown here is derived from an EMBL/GenBank/DDBJ whole genome shotgun (WGS) entry which is preliminary data.</text>
</comment>
<feature type="compositionally biased region" description="Polar residues" evidence="1">
    <location>
        <begin position="57"/>
        <end position="76"/>
    </location>
</feature>
<proteinExistence type="predicted"/>
<evidence type="ECO:0000313" key="2">
    <source>
        <dbReference type="EMBL" id="GMI35427.1"/>
    </source>
</evidence>
<evidence type="ECO:0000256" key="1">
    <source>
        <dbReference type="SAM" id="MobiDB-lite"/>
    </source>
</evidence>